<evidence type="ECO:0000259" key="2">
    <source>
        <dbReference type="SMART" id="SM00642"/>
    </source>
</evidence>
<dbReference type="SMART" id="SM00642">
    <property type="entry name" value="Aamy"/>
    <property type="match status" value="1"/>
</dbReference>
<dbReference type="AlphaFoldDB" id="A0A6A6UDL2"/>
<sequence>MAPLRSLQDEEVQELLGLTATDKDFFESPIAWEDEVLYFLLPDRFSDNLELNYRDLNNQLVTDGVTPLFRKKDKDNAWKDEKTKNRWIDAGSDFVGGNIKGITSKLGYLKRLGVTALWIAPIQKQVLGEPTYHGYCIQNFLEVDSHFGTREDFKQLVEAAHREGIYIMLDIQVNHTGDVFAYEDGAPGYDKGKPQKVKGYWNEKRSSTDFIPFGTIDEKKYPNAFPDAGVWPKELQPAESFSRQGQIVEWEESPEYLDGDFYNLKKVNLGDTLNDEDFKPTPALEAFCDIWKFWIAYADLDAYRLDAGKHLGKGPCRYFVNSIREFAKSLGKTNFLIVSEIAGPDAMDIVRSTGLDGALGVGNIQEGLWNAPQGLISPGYYFDAFSNEKDSNGWHRSEMITMIDDHDQIWRNGLKARFGAQPHAKTLLPAVIGLNLCTSGIPCIYYGTEQIFDGESEAPPLPADAFIRESMFGGAFGAFGSRGRHFFDESTLGYRVFQDISRIRAREPALRRGDQWLRPVSTDGMIFKIPELKVVPALRTIIGWSRILGKTEVLCALNTDPKHSIDAYVLVDCNIHANGEGMKRIYPVGGRTVRPKWKNGVMAVHLKLGPGAFVVYR</sequence>
<dbReference type="Gene3D" id="3.20.20.80">
    <property type="entry name" value="Glycosidases"/>
    <property type="match status" value="1"/>
</dbReference>
<organism evidence="3 4">
    <name type="scientific">Microthyrium microscopicum</name>
    <dbReference type="NCBI Taxonomy" id="703497"/>
    <lineage>
        <taxon>Eukaryota</taxon>
        <taxon>Fungi</taxon>
        <taxon>Dikarya</taxon>
        <taxon>Ascomycota</taxon>
        <taxon>Pezizomycotina</taxon>
        <taxon>Dothideomycetes</taxon>
        <taxon>Dothideomycetes incertae sedis</taxon>
        <taxon>Microthyriales</taxon>
        <taxon>Microthyriaceae</taxon>
        <taxon>Microthyrium</taxon>
    </lineage>
</organism>
<dbReference type="SUPFAM" id="SSF51445">
    <property type="entry name" value="(Trans)glycosidases"/>
    <property type="match status" value="1"/>
</dbReference>
<feature type="domain" description="Glycosyl hydrolase family 13 catalytic" evidence="2">
    <location>
        <begin position="39"/>
        <end position="504"/>
    </location>
</feature>
<gene>
    <name evidence="3" type="ORF">BT63DRAFT_401085</name>
</gene>
<dbReference type="PANTHER" id="PTHR10357">
    <property type="entry name" value="ALPHA-AMYLASE FAMILY MEMBER"/>
    <property type="match status" value="1"/>
</dbReference>
<comment type="similarity">
    <text evidence="1">Belongs to the glycosyl hydrolase 13 family.</text>
</comment>
<protein>
    <submittedName>
        <fullName evidence="3">Alpha-amylase</fullName>
    </submittedName>
</protein>
<evidence type="ECO:0000256" key="1">
    <source>
        <dbReference type="ARBA" id="ARBA00008061"/>
    </source>
</evidence>
<dbReference type="GO" id="GO:0005975">
    <property type="term" value="P:carbohydrate metabolic process"/>
    <property type="evidence" value="ECO:0007669"/>
    <property type="project" value="InterPro"/>
</dbReference>
<dbReference type="EMBL" id="MU004235">
    <property type="protein sequence ID" value="KAF2668994.1"/>
    <property type="molecule type" value="Genomic_DNA"/>
</dbReference>
<dbReference type="InterPro" id="IPR006047">
    <property type="entry name" value="GH13_cat_dom"/>
</dbReference>
<evidence type="ECO:0000313" key="4">
    <source>
        <dbReference type="Proteomes" id="UP000799302"/>
    </source>
</evidence>
<accession>A0A6A6UDL2</accession>
<dbReference type="PANTHER" id="PTHR10357:SF209">
    <property type="entry name" value="PERIPLASMIC ALPHA-AMYLASE"/>
    <property type="match status" value="1"/>
</dbReference>
<dbReference type="Pfam" id="PF00128">
    <property type="entry name" value="Alpha-amylase"/>
    <property type="match status" value="1"/>
</dbReference>
<reference evidence="3" key="1">
    <citation type="journal article" date="2020" name="Stud. Mycol.">
        <title>101 Dothideomycetes genomes: a test case for predicting lifestyles and emergence of pathogens.</title>
        <authorList>
            <person name="Haridas S."/>
            <person name="Albert R."/>
            <person name="Binder M."/>
            <person name="Bloem J."/>
            <person name="Labutti K."/>
            <person name="Salamov A."/>
            <person name="Andreopoulos B."/>
            <person name="Baker S."/>
            <person name="Barry K."/>
            <person name="Bills G."/>
            <person name="Bluhm B."/>
            <person name="Cannon C."/>
            <person name="Castanera R."/>
            <person name="Culley D."/>
            <person name="Daum C."/>
            <person name="Ezra D."/>
            <person name="Gonzalez J."/>
            <person name="Henrissat B."/>
            <person name="Kuo A."/>
            <person name="Liang C."/>
            <person name="Lipzen A."/>
            <person name="Lutzoni F."/>
            <person name="Magnuson J."/>
            <person name="Mondo S."/>
            <person name="Nolan M."/>
            <person name="Ohm R."/>
            <person name="Pangilinan J."/>
            <person name="Park H.-J."/>
            <person name="Ramirez L."/>
            <person name="Alfaro M."/>
            <person name="Sun H."/>
            <person name="Tritt A."/>
            <person name="Yoshinaga Y."/>
            <person name="Zwiers L.-H."/>
            <person name="Turgeon B."/>
            <person name="Goodwin S."/>
            <person name="Spatafora J."/>
            <person name="Crous P."/>
            <person name="Grigoriev I."/>
        </authorList>
    </citation>
    <scope>NUCLEOTIDE SEQUENCE</scope>
    <source>
        <strain evidence="3">CBS 115976</strain>
    </source>
</reference>
<proteinExistence type="inferred from homology"/>
<keyword evidence="4" id="KW-1185">Reference proteome</keyword>
<name>A0A6A6UDL2_9PEZI</name>
<dbReference type="InterPro" id="IPR017853">
    <property type="entry name" value="GH"/>
</dbReference>
<dbReference type="Proteomes" id="UP000799302">
    <property type="component" value="Unassembled WGS sequence"/>
</dbReference>
<evidence type="ECO:0000313" key="3">
    <source>
        <dbReference type="EMBL" id="KAF2668994.1"/>
    </source>
</evidence>
<dbReference type="OrthoDB" id="204980at2759"/>